<sequence>MPSRDEITELWLKGDTSNISAGSQNAAAQHEALIDGAVDAARGTQAVLAEAVRESAERFAIHAGKKLALSGSGMPSKTQTDVNLWFLYTCLQKSDYKTIDFKAVGEATSLNPPAARMRFSRLKKAIEAGTTNSITSPERANQCIGIVGKSKQRCKSSQAKSKGVMVKMENQMWRSGCPGENATMTDREMGIEPHLMVYNQQEMGPNCARGSSEPDSGDTDDDDIPLAVKRKAAQHGETNKKRTKQTDVLCSTEIKDERAIDDKYNGETQNMCHRINMDEVTAMDGIPSREANRQSPGTHQYNTINESMTLAPPVLTTTHQGAVPGYIAPFTNDNNNQFTSRASEQHDLSHDPYWTSWPSMVSHMTHPHDPPATRSLSTHAPRYVRSPGIGQSDPTIPWTTYRIPNITITDTDPYGVRNPLYPGSTNSVDKVQMAINEALFSAGSRAFDCNYSGTTEMKDIRRD</sequence>
<dbReference type="Pfam" id="PF22980">
    <property type="entry name" value="Myb_DNA-bind_8"/>
    <property type="match status" value="1"/>
</dbReference>
<evidence type="ECO:0000313" key="4">
    <source>
        <dbReference type="Proteomes" id="UP000663671"/>
    </source>
</evidence>
<feature type="domain" description="Myb-like DNA-binding" evidence="2">
    <location>
        <begin position="81"/>
        <end position="127"/>
    </location>
</feature>
<protein>
    <recommendedName>
        <fullName evidence="2">Myb-like DNA-binding domain-containing protein</fullName>
    </recommendedName>
</protein>
<feature type="region of interest" description="Disordered" evidence="1">
    <location>
        <begin position="204"/>
        <end position="223"/>
    </location>
</feature>
<dbReference type="OrthoDB" id="3944408at2759"/>
<organism evidence="3 4">
    <name type="scientific">Ajellomyces capsulatus</name>
    <name type="common">Darling's disease fungus</name>
    <name type="synonym">Histoplasma capsulatum</name>
    <dbReference type="NCBI Taxonomy" id="5037"/>
    <lineage>
        <taxon>Eukaryota</taxon>
        <taxon>Fungi</taxon>
        <taxon>Dikarya</taxon>
        <taxon>Ascomycota</taxon>
        <taxon>Pezizomycotina</taxon>
        <taxon>Eurotiomycetes</taxon>
        <taxon>Eurotiomycetidae</taxon>
        <taxon>Onygenales</taxon>
        <taxon>Ajellomycetaceae</taxon>
        <taxon>Histoplasma</taxon>
    </lineage>
</organism>
<dbReference type="Proteomes" id="UP000663671">
    <property type="component" value="Chromosome 1"/>
</dbReference>
<gene>
    <name evidence="3" type="ORF">I7I51_01094</name>
</gene>
<reference evidence="3" key="1">
    <citation type="submission" date="2021-01" db="EMBL/GenBank/DDBJ databases">
        <title>Chromosome-level genome assembly of a human fungal pathogen reveals clustering of transcriptionally co-regulated genes.</title>
        <authorList>
            <person name="Voorhies M."/>
            <person name="Cohen S."/>
            <person name="Shea T.P."/>
            <person name="Petrus S."/>
            <person name="Munoz J.F."/>
            <person name="Poplawski S."/>
            <person name="Goldman W.E."/>
            <person name="Michael T."/>
            <person name="Cuomo C.A."/>
            <person name="Sil A."/>
            <person name="Beyhan S."/>
        </authorList>
    </citation>
    <scope>NUCLEOTIDE SEQUENCE</scope>
    <source>
        <strain evidence="3">WU24</strain>
    </source>
</reference>
<evidence type="ECO:0000313" key="3">
    <source>
        <dbReference type="EMBL" id="QSS64033.1"/>
    </source>
</evidence>
<evidence type="ECO:0000256" key="1">
    <source>
        <dbReference type="SAM" id="MobiDB-lite"/>
    </source>
</evidence>
<accession>A0A8A1MH89</accession>
<name>A0A8A1MH89_AJECA</name>
<proteinExistence type="predicted"/>
<dbReference type="EMBL" id="CP069114">
    <property type="protein sequence ID" value="QSS64033.1"/>
    <property type="molecule type" value="Genomic_DNA"/>
</dbReference>
<dbReference type="VEuPathDB" id="FungiDB:I7I51_01094"/>
<evidence type="ECO:0000259" key="2">
    <source>
        <dbReference type="Pfam" id="PF22980"/>
    </source>
</evidence>
<dbReference type="AlphaFoldDB" id="A0A8A1MH89"/>
<dbReference type="InterPro" id="IPR054505">
    <property type="entry name" value="Myb_DNA-bind_8"/>
</dbReference>